<dbReference type="EMBL" id="JANBUJ010003439">
    <property type="protein sequence ID" value="KAJ2760662.1"/>
    <property type="molecule type" value="Genomic_DNA"/>
</dbReference>
<proteinExistence type="predicted"/>
<comment type="caution">
    <text evidence="1">The sequence shown here is derived from an EMBL/GenBank/DDBJ whole genome shotgun (WGS) entry which is preliminary data.</text>
</comment>
<accession>A0ACC1JKS6</accession>
<name>A0ACC1JKS6_9FUNG</name>
<reference evidence="1" key="1">
    <citation type="submission" date="2022-07" db="EMBL/GenBank/DDBJ databases">
        <title>Phylogenomic reconstructions and comparative analyses of Kickxellomycotina fungi.</title>
        <authorList>
            <person name="Reynolds N.K."/>
            <person name="Stajich J.E."/>
            <person name="Barry K."/>
            <person name="Grigoriev I.V."/>
            <person name="Crous P."/>
            <person name="Smith M.E."/>
        </authorList>
    </citation>
    <scope>NUCLEOTIDE SEQUENCE</scope>
    <source>
        <strain evidence="1">CBS 109366</strain>
    </source>
</reference>
<gene>
    <name evidence="1" type="ORF">IWQ57_006247</name>
</gene>
<sequence length="395" mass="43407">PWGDRCLANYTVRGKEPFNAEARTETLADSFVTPTERHFRRNHGPIPRLDAQAWTMAVEVDVSVAGDARRSTRTVTRADLARLPQFEVVAVLECAGNRRDGLKAIKAVDGVTWGAGTAANARWGGCRLRDVLGAAGVPTDLCDPFYAEPRHVEFAAYGDAVEDAHYASSIPLEWVMNPRNMVLVATEMNGAPLLRDHGFPARIVAPGIIGARWVKWLKRVRVQDAESASFYQQRDYKILPPEAGRANCAEFWPRFPALMELNVQSAICRPAPDERLVVGQPYLAKGYALSGGGRAVDRVEVSLDGGETWALADVCAMPPAARGDRDWAARHWAWVLWSFRIDRVKPGCTIACRAWDAGGNTQPTTAIWNYRGVMNNAVFRVSPPTVVAAATTSRL</sequence>
<evidence type="ECO:0000313" key="2">
    <source>
        <dbReference type="Proteomes" id="UP001140234"/>
    </source>
</evidence>
<keyword evidence="2" id="KW-1185">Reference proteome</keyword>
<dbReference type="Proteomes" id="UP001140234">
    <property type="component" value="Unassembled WGS sequence"/>
</dbReference>
<protein>
    <submittedName>
        <fullName evidence="1">Uncharacterized protein</fullName>
    </submittedName>
</protein>
<evidence type="ECO:0000313" key="1">
    <source>
        <dbReference type="EMBL" id="KAJ2760662.1"/>
    </source>
</evidence>
<organism evidence="1 2">
    <name type="scientific">Coemansia nantahalensis</name>
    <dbReference type="NCBI Taxonomy" id="2789366"/>
    <lineage>
        <taxon>Eukaryota</taxon>
        <taxon>Fungi</taxon>
        <taxon>Fungi incertae sedis</taxon>
        <taxon>Zoopagomycota</taxon>
        <taxon>Kickxellomycotina</taxon>
        <taxon>Kickxellomycetes</taxon>
        <taxon>Kickxellales</taxon>
        <taxon>Kickxellaceae</taxon>
        <taxon>Coemansia</taxon>
    </lineage>
</organism>
<feature type="non-terminal residue" evidence="1">
    <location>
        <position position="1"/>
    </location>
</feature>